<reference evidence="1" key="1">
    <citation type="submission" date="2023-07" db="EMBL/GenBank/DDBJ databases">
        <title>Functional and genomic diversity of the sorghum phyllosphere microbiome.</title>
        <authorList>
            <person name="Shade A."/>
        </authorList>
    </citation>
    <scope>NUCLEOTIDE SEQUENCE</scope>
    <source>
        <strain evidence="1">SORGH_AS_1067</strain>
    </source>
</reference>
<dbReference type="AlphaFoldDB" id="A0AAJ1U9T6"/>
<dbReference type="Proteomes" id="UP001239215">
    <property type="component" value="Unassembled WGS sequence"/>
</dbReference>
<dbReference type="RefSeq" id="WP_307203109.1">
    <property type="nucleotide sequence ID" value="NZ_JAUTAN010000001.1"/>
</dbReference>
<name>A0AAJ1U9T6_9ACTN</name>
<dbReference type="Pfam" id="PF18934">
    <property type="entry name" value="DUF5682"/>
    <property type="match status" value="1"/>
</dbReference>
<proteinExistence type="predicted"/>
<evidence type="ECO:0000313" key="1">
    <source>
        <dbReference type="EMBL" id="MDQ1106197.1"/>
    </source>
</evidence>
<evidence type="ECO:0000313" key="2">
    <source>
        <dbReference type="Proteomes" id="UP001239215"/>
    </source>
</evidence>
<sequence>MAEVGSMAEVRSTTEVDEQGICWVPVRHHSPAATRAVRDLVARLRPAAVLVEGPSDYTRLDQLLLAHEPPVSLMTWFRRETPERTEVAYALYPFAVFSPEWHAIRDGAGVGADMRFVDLPWHAQVLVEEGGYDGGPATAEGAALHRTDEVSASFFDGLAAYTGRREMSAVWDELAEIDPGLGTATYLRRAALLGAGIRADGDARRDDRALAERALDEAREAHMAAEVRRARADHPDGVLLVVTGAAHTAALQERLAAAPRADELAGPPPTPDDLETGHALVPTSYPALDEQRGYLAGQPSPGYYDRAHRATGEDAHALTDTVLAEAVAALRDAGVALSAADLIAARAAMLGLATLRGHARPWRDDLVDALTSTLVKDTVAPDAATSADGGHPLLNRVRELMRGDAVGRLAPGTDLPPLVLEVEARCAALGMPLEPQTTAHVLDLEDDADRARAQLLQRLRVLDVPAARLVRDVRGADPQGPIGAQVGARVDSTQEWRVRGGTTVTARAVLASRWGASIEQAVLAVLGRRAAEGDVAALTGALLDAVLCGLPDLTGRLREQVEVGTLALDRLPELVEPLAVLLRLHRFDRWYGTTDRADLGALVRLVGLRGVELVERLGPQGPGGPSEQLAVALRRLVDAVVASPALRDLEPRLAAAVAEQLARGSTRSGHAPEALGALTGARWLLASVAPRDLAAVGPEGAPDPAGTGEWYAGLLAVAGHLALAAPEIFDPLDAALRTWSPDDFRRALPDLRRAATSLLPRERRALLAHLAAGPGGGPSPAGPDLDVPEEELATLLTREDALWALVEEHTGPLRAGTAR</sequence>
<dbReference type="EMBL" id="JAUTAN010000001">
    <property type="protein sequence ID" value="MDQ1106197.1"/>
    <property type="molecule type" value="Genomic_DNA"/>
</dbReference>
<organism evidence="1 2">
    <name type="scientific">Nocardioides zeae</name>
    <dbReference type="NCBI Taxonomy" id="1457234"/>
    <lineage>
        <taxon>Bacteria</taxon>
        <taxon>Bacillati</taxon>
        <taxon>Actinomycetota</taxon>
        <taxon>Actinomycetes</taxon>
        <taxon>Propionibacteriales</taxon>
        <taxon>Nocardioidaceae</taxon>
        <taxon>Nocardioides</taxon>
    </lineage>
</organism>
<accession>A0AAJ1U9T6</accession>
<dbReference type="InterPro" id="IPR043737">
    <property type="entry name" value="DUF5682"/>
</dbReference>
<gene>
    <name evidence="1" type="ORF">QE405_003481</name>
</gene>
<protein>
    <submittedName>
        <fullName evidence="1">Uncharacterized protein</fullName>
    </submittedName>
</protein>
<comment type="caution">
    <text evidence="1">The sequence shown here is derived from an EMBL/GenBank/DDBJ whole genome shotgun (WGS) entry which is preliminary data.</text>
</comment>